<feature type="chain" id="PRO_5011605814" description="Lipocalin-like domain-containing protein" evidence="1">
    <location>
        <begin position="19"/>
        <end position="136"/>
    </location>
</feature>
<dbReference type="Pfam" id="PF19453">
    <property type="entry name" value="DUF5991"/>
    <property type="match status" value="1"/>
</dbReference>
<dbReference type="STRING" id="390241.SAMN04488023_11632"/>
<sequence>MKHIFLFLFFLSTKLCLAQNSKLDFIGHWTFNDGYVDYTLDIGKPVNGKYPCIMDAEGIQASYQIKCSAILKENTLNIYYINVLEGTLLNEKRIDKSKPILNLTAKGSKIVSYWKQIYNNLNTNGEGEVTFKKASQ</sequence>
<dbReference type="Proteomes" id="UP000199572">
    <property type="component" value="Unassembled WGS sequence"/>
</dbReference>
<organism evidence="2 3">
    <name type="scientific">Pedobacter rhizosphaerae</name>
    <dbReference type="NCBI Taxonomy" id="390241"/>
    <lineage>
        <taxon>Bacteria</taxon>
        <taxon>Pseudomonadati</taxon>
        <taxon>Bacteroidota</taxon>
        <taxon>Sphingobacteriia</taxon>
        <taxon>Sphingobacteriales</taxon>
        <taxon>Sphingobacteriaceae</taxon>
        <taxon>Pedobacter</taxon>
    </lineage>
</organism>
<evidence type="ECO:0000313" key="3">
    <source>
        <dbReference type="Proteomes" id="UP000199572"/>
    </source>
</evidence>
<accession>A0A1H9RY78</accession>
<feature type="signal peptide" evidence="1">
    <location>
        <begin position="1"/>
        <end position="18"/>
    </location>
</feature>
<dbReference type="InterPro" id="IPR046033">
    <property type="entry name" value="DUF5991"/>
</dbReference>
<keyword evidence="1" id="KW-0732">Signal</keyword>
<keyword evidence="3" id="KW-1185">Reference proteome</keyword>
<name>A0A1H9RY78_9SPHI</name>
<protein>
    <recommendedName>
        <fullName evidence="4">Lipocalin-like domain-containing protein</fullName>
    </recommendedName>
</protein>
<proteinExistence type="predicted"/>
<evidence type="ECO:0000313" key="2">
    <source>
        <dbReference type="EMBL" id="SER77756.1"/>
    </source>
</evidence>
<dbReference type="OrthoDB" id="710238at2"/>
<dbReference type="AlphaFoldDB" id="A0A1H9RY78"/>
<dbReference type="EMBL" id="FOGG01000016">
    <property type="protein sequence ID" value="SER77756.1"/>
    <property type="molecule type" value="Genomic_DNA"/>
</dbReference>
<reference evidence="2 3" key="1">
    <citation type="submission" date="2016-10" db="EMBL/GenBank/DDBJ databases">
        <authorList>
            <person name="de Groot N.N."/>
        </authorList>
    </citation>
    <scope>NUCLEOTIDE SEQUENCE [LARGE SCALE GENOMIC DNA]</scope>
    <source>
        <strain evidence="2 3">DSM 18610</strain>
    </source>
</reference>
<evidence type="ECO:0008006" key="4">
    <source>
        <dbReference type="Google" id="ProtNLM"/>
    </source>
</evidence>
<gene>
    <name evidence="2" type="ORF">SAMN04488023_11632</name>
</gene>
<evidence type="ECO:0000256" key="1">
    <source>
        <dbReference type="SAM" id="SignalP"/>
    </source>
</evidence>
<dbReference type="RefSeq" id="WP_090885236.1">
    <property type="nucleotide sequence ID" value="NZ_FOGG01000016.1"/>
</dbReference>